<name>A0A0B7MJA2_9CAUD</name>
<dbReference type="PROSITE" id="PS51257">
    <property type="entry name" value="PROKAR_LIPOPROTEIN"/>
    <property type="match status" value="1"/>
</dbReference>
<evidence type="ECO:0000313" key="2">
    <source>
        <dbReference type="EMBL" id="CEO90724.1"/>
    </source>
</evidence>
<evidence type="ECO:0000256" key="1">
    <source>
        <dbReference type="SAM" id="Phobius"/>
    </source>
</evidence>
<accession>A0A0B7MJA2</accession>
<keyword evidence="1" id="KW-0472">Membrane</keyword>
<keyword evidence="1" id="KW-0812">Transmembrane</keyword>
<organism evidence="2 3">
    <name type="scientific">Enterobacteria phage GEC-3S</name>
    <dbReference type="NCBI Taxonomy" id="1222338"/>
    <lineage>
        <taxon>Viruses</taxon>
        <taxon>Duplodnaviria</taxon>
        <taxon>Heunggongvirae</taxon>
        <taxon>Uroviricota</taxon>
        <taxon>Caudoviricetes</taxon>
        <taxon>Pantevenvirales</taxon>
        <taxon>Straboviridae</taxon>
        <taxon>Krischvirus</taxon>
        <taxon>Krischvirus gec3s</taxon>
    </lineage>
</organism>
<dbReference type="EMBL" id="HE978309">
    <property type="protein sequence ID" value="CEO90724.1"/>
    <property type="molecule type" value="Genomic_DNA"/>
</dbReference>
<feature type="transmembrane region" description="Helical" evidence="1">
    <location>
        <begin position="35"/>
        <end position="55"/>
    </location>
</feature>
<gene>
    <name evidence="2" type="ORF">BN201_0121</name>
</gene>
<proteinExistence type="predicted"/>
<evidence type="ECO:0000313" key="3">
    <source>
        <dbReference type="Proteomes" id="UP000203896"/>
    </source>
</evidence>
<keyword evidence="1" id="KW-1133">Transmembrane helix</keyword>
<keyword evidence="3" id="KW-1185">Reference proteome</keyword>
<dbReference type="Proteomes" id="UP000203896">
    <property type="component" value="Segment"/>
</dbReference>
<protein>
    <submittedName>
        <fullName evidence="2">Uncharacterized protein</fullName>
    </submittedName>
</protein>
<dbReference type="RefSeq" id="YP_009118804.1">
    <property type="nucleotide sequence ID" value="NC_025425.1"/>
</dbReference>
<reference evidence="2 3" key="1">
    <citation type="submission" date="2012-08" db="EMBL/GenBank/DDBJ databases">
        <title>Selection and characterization of a candidate therapeutic bacteriophage that lyses the German Escherichia coli O104:H4 outbreak strain.</title>
        <authorList>
            <person name="Merabishvilli M."/>
            <person name="De Vos D."/>
            <person name="Verbeken G."/>
            <person name="Kropinski A."/>
            <person name="Vandenheuvel D."/>
            <person name="Lavigne R."/>
            <person name="Wattiau P."/>
            <person name="Mast J."/>
            <person name="Ragimbeau C."/>
            <person name="Mossong J."/>
            <person name="Scheres J."/>
            <person name="Chanishvili N."/>
            <person name="Vaneechoutte M."/>
            <person name="Pirnay J.P."/>
        </authorList>
    </citation>
    <scope>NUCLEOTIDE SEQUENCE [LARGE SCALE GENOMIC DNA]</scope>
</reference>
<dbReference type="GeneID" id="23301161"/>
<feature type="transmembrane region" description="Helical" evidence="1">
    <location>
        <begin position="7"/>
        <end position="29"/>
    </location>
</feature>
<sequence>MSSIKYFAFLCFMMFFTFLACVFFTWLAHVDNATGPFYFFCVLSVLTGALVTWMIRDCCVMYKFEKTRPKWGKR</sequence>
<dbReference type="KEGG" id="vg:23301161"/>